<protein>
    <submittedName>
        <fullName evidence="1">ClpP/crotonase</fullName>
    </submittedName>
</protein>
<name>A0ACB8RCI3_9AGAM</name>
<organism evidence="1 2">
    <name type="scientific">Auriscalpium vulgare</name>
    <dbReference type="NCBI Taxonomy" id="40419"/>
    <lineage>
        <taxon>Eukaryota</taxon>
        <taxon>Fungi</taxon>
        <taxon>Dikarya</taxon>
        <taxon>Basidiomycota</taxon>
        <taxon>Agaricomycotina</taxon>
        <taxon>Agaricomycetes</taxon>
        <taxon>Russulales</taxon>
        <taxon>Auriscalpiaceae</taxon>
        <taxon>Auriscalpium</taxon>
    </lineage>
</organism>
<gene>
    <name evidence="1" type="ORF">FA95DRAFT_1548805</name>
</gene>
<dbReference type="EMBL" id="MU276126">
    <property type="protein sequence ID" value="KAI0041376.1"/>
    <property type="molecule type" value="Genomic_DNA"/>
</dbReference>
<accession>A0ACB8RCI3</accession>
<evidence type="ECO:0000313" key="2">
    <source>
        <dbReference type="Proteomes" id="UP000814033"/>
    </source>
</evidence>
<proteinExistence type="predicted"/>
<evidence type="ECO:0000313" key="1">
    <source>
        <dbReference type="EMBL" id="KAI0041376.1"/>
    </source>
</evidence>
<dbReference type="Proteomes" id="UP000814033">
    <property type="component" value="Unassembled WGS sequence"/>
</dbReference>
<comment type="caution">
    <text evidence="1">The sequence shown here is derived from an EMBL/GenBank/DDBJ whole genome shotgun (WGS) entry which is preliminary data.</text>
</comment>
<sequence>MPASPEYASRFQFLKLSFTSPGVLHFELSRAPVNAFNEPFWREYGSAFDLIGSDPDVRVVVLSSAVKKAFSAGVDLSFLQTALEAEDGGRLGLLIRQQTAEFQAAIGAPSRCPVPVIAAVHSVAFGLAIDIIAACDVRYASSDVLFSIKEADVGLAADIGTLARLPKLTGNASHLAELALTARNFGAEEAQQLGLISKIVPGGHDEVVAAALAVAANIADKSPIAIVGTKRFIAHARDHSIEDALEYQTTWNTGAMQSPDMARAAMAALGKQKITFPPLGKMTRATPKL</sequence>
<keyword evidence="2" id="KW-1185">Reference proteome</keyword>
<reference evidence="1" key="1">
    <citation type="submission" date="2021-02" db="EMBL/GenBank/DDBJ databases">
        <authorList>
            <consortium name="DOE Joint Genome Institute"/>
            <person name="Ahrendt S."/>
            <person name="Looney B.P."/>
            <person name="Miyauchi S."/>
            <person name="Morin E."/>
            <person name="Drula E."/>
            <person name="Courty P.E."/>
            <person name="Chicoki N."/>
            <person name="Fauchery L."/>
            <person name="Kohler A."/>
            <person name="Kuo A."/>
            <person name="Labutti K."/>
            <person name="Pangilinan J."/>
            <person name="Lipzen A."/>
            <person name="Riley R."/>
            <person name="Andreopoulos W."/>
            <person name="He G."/>
            <person name="Johnson J."/>
            <person name="Barry K.W."/>
            <person name="Grigoriev I.V."/>
            <person name="Nagy L."/>
            <person name="Hibbett D."/>
            <person name="Henrissat B."/>
            <person name="Matheny P.B."/>
            <person name="Labbe J."/>
            <person name="Martin F."/>
        </authorList>
    </citation>
    <scope>NUCLEOTIDE SEQUENCE</scope>
    <source>
        <strain evidence="1">FP105234-sp</strain>
    </source>
</reference>
<reference evidence="1" key="2">
    <citation type="journal article" date="2022" name="New Phytol.">
        <title>Evolutionary transition to the ectomycorrhizal habit in the genomes of a hyperdiverse lineage of mushroom-forming fungi.</title>
        <authorList>
            <person name="Looney B."/>
            <person name="Miyauchi S."/>
            <person name="Morin E."/>
            <person name="Drula E."/>
            <person name="Courty P.E."/>
            <person name="Kohler A."/>
            <person name="Kuo A."/>
            <person name="LaButti K."/>
            <person name="Pangilinan J."/>
            <person name="Lipzen A."/>
            <person name="Riley R."/>
            <person name="Andreopoulos W."/>
            <person name="He G."/>
            <person name="Johnson J."/>
            <person name="Nolan M."/>
            <person name="Tritt A."/>
            <person name="Barry K.W."/>
            <person name="Grigoriev I.V."/>
            <person name="Nagy L.G."/>
            <person name="Hibbett D."/>
            <person name="Henrissat B."/>
            <person name="Matheny P.B."/>
            <person name="Labbe J."/>
            <person name="Martin F.M."/>
        </authorList>
    </citation>
    <scope>NUCLEOTIDE SEQUENCE</scope>
    <source>
        <strain evidence="1">FP105234-sp</strain>
    </source>
</reference>